<reference evidence="2" key="1">
    <citation type="submission" date="2017-06" db="EMBL/GenBank/DDBJ databases">
        <authorList>
            <person name="Varghese N."/>
            <person name="Submissions S."/>
        </authorList>
    </citation>
    <scope>NUCLEOTIDE SEQUENCE [LARGE SCALE GENOMIC DNA]</scope>
    <source>
        <strain evidence="2">DSM 137</strain>
    </source>
</reference>
<evidence type="ECO:0008006" key="3">
    <source>
        <dbReference type="Google" id="ProtNLM"/>
    </source>
</evidence>
<keyword evidence="2" id="KW-1185">Reference proteome</keyword>
<dbReference type="Proteomes" id="UP000198418">
    <property type="component" value="Unassembled WGS sequence"/>
</dbReference>
<dbReference type="InterPro" id="IPR021335">
    <property type="entry name" value="DUF2948"/>
</dbReference>
<evidence type="ECO:0000313" key="2">
    <source>
        <dbReference type="Proteomes" id="UP000198418"/>
    </source>
</evidence>
<dbReference type="AlphaFoldDB" id="A0A212RZQ4"/>
<dbReference type="EMBL" id="FYDG01000009">
    <property type="protein sequence ID" value="SNB78134.1"/>
    <property type="molecule type" value="Genomic_DNA"/>
</dbReference>
<dbReference type="RefSeq" id="WP_088521601.1">
    <property type="nucleotide sequence ID" value="NZ_FYDG01000009.1"/>
</dbReference>
<dbReference type="Pfam" id="PF11164">
    <property type="entry name" value="DUF2948"/>
    <property type="match status" value="1"/>
</dbReference>
<name>A0A212RZQ4_RHOAC</name>
<dbReference type="OrthoDB" id="9806367at2"/>
<sequence>MASESGAQALRLMAMDEDDLAILSAHVQDAVLHVRDMLFQPRERRFILALHRYDWVRTNAHLRVQAGLHFEHVRKAALHGFSQDRPDDILNLLSIVFAPGDAPSGEIVLTFSGGCAIKLEVECIEGRLADLGPRWPCKHAPEHARAAGEA</sequence>
<protein>
    <recommendedName>
        <fullName evidence="3">DUF2948 family protein</fullName>
    </recommendedName>
</protein>
<accession>A0A212RZQ4</accession>
<organism evidence="1 2">
    <name type="scientific">Rhodoblastus acidophilus</name>
    <name type="common">Rhodopseudomonas acidophila</name>
    <dbReference type="NCBI Taxonomy" id="1074"/>
    <lineage>
        <taxon>Bacteria</taxon>
        <taxon>Pseudomonadati</taxon>
        <taxon>Pseudomonadota</taxon>
        <taxon>Alphaproteobacteria</taxon>
        <taxon>Hyphomicrobiales</taxon>
        <taxon>Rhodoblastaceae</taxon>
        <taxon>Rhodoblastus</taxon>
    </lineage>
</organism>
<gene>
    <name evidence="1" type="ORF">SAMN06265338_10966</name>
</gene>
<proteinExistence type="predicted"/>
<evidence type="ECO:0000313" key="1">
    <source>
        <dbReference type="EMBL" id="SNB78134.1"/>
    </source>
</evidence>